<dbReference type="InterPro" id="IPR001130">
    <property type="entry name" value="TatD-like"/>
</dbReference>
<dbReference type="EMBL" id="SMDN01000004">
    <property type="protein sequence ID" value="TQC53962.1"/>
    <property type="molecule type" value="Genomic_DNA"/>
</dbReference>
<dbReference type="PROSITE" id="PS01091">
    <property type="entry name" value="TATD_3"/>
    <property type="match status" value="1"/>
</dbReference>
<organism evidence="4 5">
    <name type="scientific">Mycoplasmopsis mucosicanis</name>
    <dbReference type="NCBI Taxonomy" id="458208"/>
    <lineage>
        <taxon>Bacteria</taxon>
        <taxon>Bacillati</taxon>
        <taxon>Mycoplasmatota</taxon>
        <taxon>Mycoplasmoidales</taxon>
        <taxon>Metamycoplasmataceae</taxon>
        <taxon>Mycoplasmopsis</taxon>
    </lineage>
</organism>
<gene>
    <name evidence="4" type="ORF">E1I18_01365</name>
</gene>
<dbReference type="InterPro" id="IPR015991">
    <property type="entry name" value="TatD/YcfH-like"/>
</dbReference>
<feature type="binding site" evidence="3">
    <location>
        <position position="200"/>
    </location>
    <ligand>
        <name>a divalent metal cation</name>
        <dbReference type="ChEBI" id="CHEBI:60240"/>
        <label>1</label>
    </ligand>
</feature>
<dbReference type="AlphaFoldDB" id="A0A507SXH7"/>
<keyword evidence="5" id="KW-1185">Reference proteome</keyword>
<evidence type="ECO:0000313" key="5">
    <source>
        <dbReference type="Proteomes" id="UP000320801"/>
    </source>
</evidence>
<proteinExistence type="predicted"/>
<dbReference type="Proteomes" id="UP000320801">
    <property type="component" value="Unassembled WGS sequence"/>
</dbReference>
<evidence type="ECO:0000256" key="1">
    <source>
        <dbReference type="ARBA" id="ARBA00022723"/>
    </source>
</evidence>
<dbReference type="GO" id="GO:0004536">
    <property type="term" value="F:DNA nuclease activity"/>
    <property type="evidence" value="ECO:0007669"/>
    <property type="project" value="InterPro"/>
</dbReference>
<accession>A0A507SXH7</accession>
<feature type="binding site" evidence="3">
    <location>
        <position position="91"/>
    </location>
    <ligand>
        <name>a divalent metal cation</name>
        <dbReference type="ChEBI" id="CHEBI:60240"/>
        <label>1</label>
    </ligand>
</feature>
<dbReference type="InterPro" id="IPR018228">
    <property type="entry name" value="DNase_TatD-rel_CS"/>
</dbReference>
<dbReference type="CDD" id="cd01310">
    <property type="entry name" value="TatD_DNAse"/>
    <property type="match status" value="1"/>
</dbReference>
<evidence type="ECO:0000256" key="2">
    <source>
        <dbReference type="ARBA" id="ARBA00022801"/>
    </source>
</evidence>
<dbReference type="GO" id="GO:0046872">
    <property type="term" value="F:metal ion binding"/>
    <property type="evidence" value="ECO:0007669"/>
    <property type="project" value="UniProtKB-KW"/>
</dbReference>
<name>A0A507SXH7_9BACT</name>
<dbReference type="Pfam" id="PF01026">
    <property type="entry name" value="TatD_DNase"/>
    <property type="match status" value="1"/>
</dbReference>
<comment type="caution">
    <text evidence="4">The sequence shown here is derived from an EMBL/GenBank/DDBJ whole genome shotgun (WGS) entry which is preliminary data.</text>
</comment>
<dbReference type="OrthoDB" id="9810005at2"/>
<feature type="binding site" evidence="3">
    <location>
        <position position="127"/>
    </location>
    <ligand>
        <name>a divalent metal cation</name>
        <dbReference type="ChEBI" id="CHEBI:60240"/>
        <label>2</label>
    </ligand>
</feature>
<feature type="binding site" evidence="3">
    <location>
        <position position="150"/>
    </location>
    <ligand>
        <name>a divalent metal cation</name>
        <dbReference type="ChEBI" id="CHEBI:60240"/>
        <label>2</label>
    </ligand>
</feature>
<dbReference type="PIRSF" id="PIRSF005902">
    <property type="entry name" value="DNase_TatD"/>
    <property type="match status" value="1"/>
</dbReference>
<evidence type="ECO:0000313" key="4">
    <source>
        <dbReference type="EMBL" id="TQC53962.1"/>
    </source>
</evidence>
<dbReference type="PANTHER" id="PTHR46124:SF2">
    <property type="entry name" value="D-AMINOACYL-TRNA DEACYLASE"/>
    <property type="match status" value="1"/>
</dbReference>
<dbReference type="InterPro" id="IPR032466">
    <property type="entry name" value="Metal_Hydrolase"/>
</dbReference>
<feature type="binding site" evidence="3">
    <location>
        <position position="11"/>
    </location>
    <ligand>
        <name>a divalent metal cation</name>
        <dbReference type="ChEBI" id="CHEBI:60240"/>
        <label>1</label>
    </ligand>
</feature>
<dbReference type="SUPFAM" id="SSF51556">
    <property type="entry name" value="Metallo-dependent hydrolases"/>
    <property type="match status" value="1"/>
</dbReference>
<reference evidence="4 5" key="1">
    <citation type="submission" date="2019-03" db="EMBL/GenBank/DDBJ databases">
        <title>Characterization of a novel Mycoplasma cynos real-time PCR assay.</title>
        <authorList>
            <person name="Tallmadge R.L."/>
            <person name="Mitchell P.K."/>
            <person name="Goodman L."/>
        </authorList>
    </citation>
    <scope>NUCLEOTIDE SEQUENCE [LARGE SCALE GENOMIC DNA]</scope>
    <source>
        <strain evidence="4 5">1642</strain>
    </source>
</reference>
<dbReference type="FunFam" id="3.20.20.140:FF:000005">
    <property type="entry name" value="TatD family hydrolase"/>
    <property type="match status" value="1"/>
</dbReference>
<protein>
    <submittedName>
        <fullName evidence="4">TatD family deoxyribonuclease</fullName>
    </submittedName>
</protein>
<evidence type="ECO:0000256" key="3">
    <source>
        <dbReference type="PIRSR" id="PIRSR005902-1"/>
    </source>
</evidence>
<dbReference type="RefSeq" id="WP_141483817.1">
    <property type="nucleotide sequence ID" value="NZ_SMDN01000004.1"/>
</dbReference>
<dbReference type="PANTHER" id="PTHR46124">
    <property type="entry name" value="D-AMINOACYL-TRNA DEACYLASE"/>
    <property type="match status" value="1"/>
</dbReference>
<feature type="binding site" evidence="3">
    <location>
        <position position="9"/>
    </location>
    <ligand>
        <name>a divalent metal cation</name>
        <dbReference type="ChEBI" id="CHEBI:60240"/>
        <label>1</label>
    </ligand>
</feature>
<dbReference type="NCBIfam" id="TIGR00010">
    <property type="entry name" value="YchF/TatD family DNA exonuclease"/>
    <property type="match status" value="1"/>
</dbReference>
<keyword evidence="2" id="KW-0378">Hydrolase</keyword>
<dbReference type="GO" id="GO:0016788">
    <property type="term" value="F:hydrolase activity, acting on ester bonds"/>
    <property type="evidence" value="ECO:0007669"/>
    <property type="project" value="InterPro"/>
</dbReference>
<dbReference type="GO" id="GO:0005829">
    <property type="term" value="C:cytosol"/>
    <property type="evidence" value="ECO:0007669"/>
    <property type="project" value="TreeGrafter"/>
</dbReference>
<sequence>MSIKFTDAHTHPLKEYYDQPSQIIQNAIENGVSIMMITGCSLSENEEIKRLASIHQNVYAVIGIHPNNAKGAQDGVELEAQIDKSVKAIGEIGLDYYWDSVPKAIQLESLHAQIKVAQKHSLPVVIHMRDSYEDLYEVLKSYPDVKFMIHTFSGDLYWAKKFAQYNTIFSISGTITYKNADKLIEVVDWLPIEKILTETDAPYLSPIPKRGMQNVSENVIYTTMFLAGIKKMSPEKFAQQVQKNAKEFFNLNAKK</sequence>
<keyword evidence="1 3" id="KW-0479">Metal-binding</keyword>
<dbReference type="Gene3D" id="3.20.20.140">
    <property type="entry name" value="Metal-dependent hydrolases"/>
    <property type="match status" value="1"/>
</dbReference>